<dbReference type="GO" id="GO:0070898">
    <property type="term" value="P:RNA polymerase III preinitiation complex assembly"/>
    <property type="evidence" value="ECO:0007669"/>
    <property type="project" value="TreeGrafter"/>
</dbReference>
<dbReference type="STRING" id="8081.ENSPREP00000030045"/>
<feature type="compositionally biased region" description="Low complexity" evidence="1">
    <location>
        <begin position="600"/>
        <end position="610"/>
    </location>
</feature>
<feature type="compositionally biased region" description="Acidic residues" evidence="1">
    <location>
        <begin position="544"/>
        <end position="569"/>
    </location>
</feature>
<dbReference type="GO" id="GO:0001156">
    <property type="term" value="F:TFIIIC-class transcription factor complex binding"/>
    <property type="evidence" value="ECO:0007669"/>
    <property type="project" value="TreeGrafter"/>
</dbReference>
<evidence type="ECO:0000256" key="1">
    <source>
        <dbReference type="SAM" id="MobiDB-lite"/>
    </source>
</evidence>
<feature type="compositionally biased region" description="Polar residues" evidence="1">
    <location>
        <begin position="1733"/>
        <end position="1750"/>
    </location>
</feature>
<dbReference type="Bgee" id="ENSPREG00000020329">
    <property type="expression patterns" value="Expressed in caudal fin and 1 other cell type or tissue"/>
</dbReference>
<dbReference type="OrthoDB" id="272624at2759"/>
<evidence type="ECO:0000313" key="4">
    <source>
        <dbReference type="Proteomes" id="UP000242638"/>
    </source>
</evidence>
<dbReference type="OMA" id="TSEFTHE"/>
<sequence>MFRRSRFSVRPNVSTVGRTAAGTPQEPPAASLEAGQTQKEPNEGSNASLESKSDATPSENAPSTGDGNDQNGDGASSSASVQRRKRFSIKPKVAPGRPPAISRTPKSPVKAASTPSGDGMCESDLEKPSTSSQPAKTPAPRGLQSPRRRRLSEDAKQHKIQPKVGPVSSEKPGPPSVSPSEDSPKPTHLPADRSKQVENISTSQAKEVHSRAHDRVPPSIPDKEATEISEKAKTLISSKNLTSMTPSAMSLSRLLNDPSDVQRMLKARRLRELLRQERSKETNLKRAKTRRKDFTLDPTKMTMRDLIHYLPTSNPMRSSLEEHNEENETVIPPSPRREGSTERPPVPEVTPTKVNTREEEEEEEEAAAEEDQEESLMVPQLKVAEDGSLIIDEESLTVEVQRAKGPNPASDRDPIFERGSTTTYSSFRKSNYSKPWSIEETDMFYLAVSMVGTDFSMICQLFPHRARSEIKNKFKKEERENSWRIDKAFRERRKLDIEYFSKLLEKIMEFQREKKKLKSLVGKNNKRKARTRPKGKRPAKSLSDVEEEEENKIPDLEEEQEKENEDQCNEGETPASEPMKKRKKKNGEETNEKKNKTAEVPEALEAALPESHTDSEMSPNVNTTKDPVIKPAKLSRARAPKPLLPLGLKRGTKGKSEETQSDKGDTNARQEEEQVTKNESNARKTSRERFSGDDISSEEEEETVKHQGPTRYGRIPKPNLAFAYPSKDELHSSEAETSSAPKSKPKVSLKRGKSLKPQSDQKPKKSKLVTLRSSKPDFSDDDEDEEDGCCISDKGIMSCGLHSLNDVISEVDDPMAELDILSSMPDMLGISQDVLCPDSSCHQTQYETSTAEACDHQLDLLVDVIDIITSEQTEFSQDDGYNEAAQTLLTIGKVGHVCMSTEGEVTTQASASGMVTDGNKSDHLDEQIVADAQPQSALSTACSQIGGEISETVAGVDLGNLEMRHSDTSHVKTTEPKCDERKTAQSSNSNSPSTKVARFSKVKPKPNLGRSSRTTPPTIQTEISKKNEAEERRSVGAVEATPKRADSDEALLEDGDSLKEVQLTEEKSGNSLITQGCSMSLSQAEFSGNEVARGTNSPSRKDVSVAPHDRTDESDLSSSLESKSELTRIVPEPCTPSDSIQDSSSKHPPAEKDLPANQKSTGVFAPRRSRLAKIKPNLSQMSRTAMNKSQISKETVKTDPLTTSNSESQKQTIPDVETQSTSFLSRNVDVSPQAERQNTLKVLSSPETQAEYKSNVELAAVPEQSCSPATSISPVENKPASKQESNVTSAQLRRSRLQKVKPKPNLTQTLRATVTKPQATEDTAIKSPTESTQIHLEDTDCASRLNPILASDSIHVSTAKQVTNKPASTEIVNQVDIELLPVDQCQKQTSAESSSASKSTDKALDSLDETSEISCRGDMTSHVSRTNFDSDQDQRGQPAGSVRPQEESAVCKPDGENAASEQPRRNRLSKIRLRPNISQASRASKLKPRTSERQSENHANPEPDPDPTCGPLSDRQSGNNNPVMELSPPLTSESSEMKKTLSEAKKQNFNVNPELMKQESTSSENLIGATSSTFSNNSPTVKGPQFGQGSNLNSGADLERSNLSACFAPSEELQVSQKEDKVPSAQLVKRSRSQKPKPNLSQTARPVRSKANDKSEVQPQLCAQQTTAEKGTYSEFTDANLTAQGGPSESINVSQTVKSAIISIVNIGSSARDQMEPCVASARDQKDDKSHAENSTTTQAVRRPQSQASEQNREIEEKVLKNVEVSSSAVTEKTIPQRRQRFSKVKPKPNLEKSCRVRKLQSDDHSRPFEDQSKEMLSVALEQPLESTEDKMSDTDPASGDCNLAIKPKPNLRCSGRLQQTQPAGNTKPMETVSDSTLQAFGASREIKKSVHELKADTHDPEKALEKSNEKDSSSIDSHSSHSCVQPQSSYGHKASSTEAIQKDPLLSQMLPEQVPSDLEEPFFILSLTEIPVPSAGEVGASGAQNLSYLPATGGSGQQTSVSEASLKAEENHPEVSVEPKVLKNSVAEANETTGDDLGDKETRLSRKPKVSASDVSKASVYETRSSKCRKAASRRNQKKTPTKAAQTSSKPTASASNSNIPSQTRAAAAAAAEALTAPVRAHIDLRSSSTAFTSSERESGFVDNEPTSVSQYFLSDIFTEVDEG</sequence>
<feature type="compositionally biased region" description="Polar residues" evidence="1">
    <location>
        <begin position="1657"/>
        <end position="1671"/>
    </location>
</feature>
<feature type="compositionally biased region" description="Basic residues" evidence="1">
    <location>
        <begin position="743"/>
        <end position="754"/>
    </location>
</feature>
<dbReference type="SMART" id="SM00717">
    <property type="entry name" value="SANT"/>
    <property type="match status" value="1"/>
</dbReference>
<dbReference type="InterPro" id="IPR001005">
    <property type="entry name" value="SANT/Myb"/>
</dbReference>
<feature type="compositionally biased region" description="Low complexity" evidence="1">
    <location>
        <begin position="1389"/>
        <end position="1398"/>
    </location>
</feature>
<dbReference type="PANTHER" id="PTHR22929:SF0">
    <property type="entry name" value="TRANSCRIPTION FACTOR TFIIIB COMPONENT B'' HOMOLOG"/>
    <property type="match status" value="1"/>
</dbReference>
<feature type="compositionally biased region" description="Basic residues" evidence="1">
    <location>
        <begin position="1776"/>
        <end position="1787"/>
    </location>
</feature>
<feature type="compositionally biased region" description="Polar residues" evidence="1">
    <location>
        <begin position="1305"/>
        <end position="1334"/>
    </location>
</feature>
<evidence type="ECO:0000313" key="3">
    <source>
        <dbReference type="Ensembl" id="ENSPREP00000030045.1"/>
    </source>
</evidence>
<dbReference type="RefSeq" id="XP_008421723.1">
    <property type="nucleotide sequence ID" value="XM_008423501.2"/>
</dbReference>
<feature type="compositionally biased region" description="Low complexity" evidence="1">
    <location>
        <begin position="640"/>
        <end position="649"/>
    </location>
</feature>
<dbReference type="GeneTree" id="ENSGT00390000012762"/>
<feature type="compositionally biased region" description="Basic residues" evidence="1">
    <location>
        <begin position="2067"/>
        <end position="2082"/>
    </location>
</feature>
<feature type="domain" description="Myb-like" evidence="2">
    <location>
        <begin position="432"/>
        <end position="480"/>
    </location>
</feature>
<feature type="compositionally biased region" description="Polar residues" evidence="1">
    <location>
        <begin position="34"/>
        <end position="81"/>
    </location>
</feature>
<organism evidence="3 4">
    <name type="scientific">Poecilia reticulata</name>
    <name type="common">Guppy</name>
    <name type="synonym">Acanthophacelus reticulatus</name>
    <dbReference type="NCBI Taxonomy" id="8081"/>
    <lineage>
        <taxon>Eukaryota</taxon>
        <taxon>Metazoa</taxon>
        <taxon>Chordata</taxon>
        <taxon>Craniata</taxon>
        <taxon>Vertebrata</taxon>
        <taxon>Euteleostomi</taxon>
        <taxon>Actinopterygii</taxon>
        <taxon>Neopterygii</taxon>
        <taxon>Teleostei</taxon>
        <taxon>Neoteleostei</taxon>
        <taxon>Acanthomorphata</taxon>
        <taxon>Ovalentaria</taxon>
        <taxon>Atherinomorphae</taxon>
        <taxon>Cyprinodontiformes</taxon>
        <taxon>Poeciliidae</taxon>
        <taxon>Poeciliinae</taxon>
        <taxon>Poecilia</taxon>
    </lineage>
</organism>
<feature type="compositionally biased region" description="Polar residues" evidence="1">
    <location>
        <begin position="1009"/>
        <end position="1022"/>
    </location>
</feature>
<feature type="compositionally biased region" description="Polar residues" evidence="1">
    <location>
        <begin position="984"/>
        <end position="994"/>
    </location>
</feature>
<name>A0A3P9Q7J1_POERE</name>
<feature type="region of interest" description="Disordered" evidence="1">
    <location>
        <begin position="965"/>
        <end position="1057"/>
    </location>
</feature>
<feature type="compositionally biased region" description="Polar residues" evidence="1">
    <location>
        <begin position="616"/>
        <end position="625"/>
    </location>
</feature>
<reference evidence="3" key="2">
    <citation type="submission" date="2025-05" db="UniProtKB">
        <authorList>
            <consortium name="Ensembl"/>
        </authorList>
    </citation>
    <scope>IDENTIFICATION</scope>
    <source>
        <strain evidence="3">Guanapo</strain>
    </source>
</reference>
<feature type="compositionally biased region" description="Basic and acidic residues" evidence="1">
    <location>
        <begin position="206"/>
        <end position="228"/>
    </location>
</feature>
<dbReference type="GO" id="GO:0000126">
    <property type="term" value="C:transcription factor TFIIIB complex"/>
    <property type="evidence" value="ECO:0007669"/>
    <property type="project" value="TreeGrafter"/>
</dbReference>
<feature type="compositionally biased region" description="Polar residues" evidence="1">
    <location>
        <begin position="1200"/>
        <end position="1252"/>
    </location>
</feature>
<dbReference type="GeneID" id="103473344"/>
<dbReference type="SUPFAM" id="SSF46689">
    <property type="entry name" value="Homeodomain-like"/>
    <property type="match status" value="1"/>
</dbReference>
<dbReference type="Ensembl" id="ENSPRET00000030386.1">
    <property type="protein sequence ID" value="ENSPREP00000030045.1"/>
    <property type="gene ID" value="ENSPREG00000020329.1"/>
</dbReference>
<reference evidence="4" key="1">
    <citation type="submission" date="2013-11" db="EMBL/GenBank/DDBJ databases">
        <title>The genomic landscape of the Guanapo guppy.</title>
        <authorList>
            <person name="Kuenstner A."/>
            <person name="Dreyer C."/>
        </authorList>
    </citation>
    <scope>NUCLEOTIDE SEQUENCE</scope>
    <source>
        <strain evidence="4">Guanapo</strain>
    </source>
</reference>
<dbReference type="InterPro" id="IPR039467">
    <property type="entry name" value="TFIIIB_B''_Myb"/>
</dbReference>
<feature type="compositionally biased region" description="Polar residues" evidence="1">
    <location>
        <begin position="1558"/>
        <end position="1580"/>
    </location>
</feature>
<protein>
    <submittedName>
        <fullName evidence="3">B double prime 1, subunit of RNA polymerase III transcription initiation factor IIIB</fullName>
    </submittedName>
</protein>
<dbReference type="PANTHER" id="PTHR22929">
    <property type="entry name" value="RNA POLYMERASE III TRANSCRIPTION INITIATION FACTOR B"/>
    <property type="match status" value="1"/>
</dbReference>
<feature type="region of interest" description="Disordered" evidence="1">
    <location>
        <begin position="1"/>
        <end position="228"/>
    </location>
</feature>
<feature type="region of interest" description="Disordered" evidence="1">
    <location>
        <begin position="1386"/>
        <end position="1597"/>
    </location>
</feature>
<feature type="compositionally biased region" description="Basic and acidic residues" evidence="1">
    <location>
        <begin position="1751"/>
        <end position="1761"/>
    </location>
</feature>
<feature type="compositionally biased region" description="Basic and acidic residues" evidence="1">
    <location>
        <begin position="1099"/>
        <end position="1113"/>
    </location>
</feature>
<feature type="region of interest" description="Disordered" evidence="1">
    <location>
        <begin position="518"/>
        <end position="786"/>
    </location>
</feature>
<feature type="compositionally biased region" description="Polar residues" evidence="1">
    <location>
        <begin position="1177"/>
        <end position="1193"/>
    </location>
</feature>
<feature type="region of interest" description="Disordered" evidence="1">
    <location>
        <begin position="1611"/>
        <end position="1671"/>
    </location>
</feature>
<feature type="compositionally biased region" description="Basic and acidic residues" evidence="1">
    <location>
        <begin position="182"/>
        <end position="196"/>
    </location>
</feature>
<feature type="compositionally biased region" description="Polar residues" evidence="1">
    <location>
        <begin position="1264"/>
        <end position="1292"/>
    </location>
</feature>
<dbReference type="Proteomes" id="UP000242638">
    <property type="component" value="Unassembled WGS sequence"/>
</dbReference>
<feature type="compositionally biased region" description="Basic and acidic residues" evidence="1">
    <location>
        <begin position="1723"/>
        <end position="1732"/>
    </location>
</feature>
<feature type="compositionally biased region" description="Basic and acidic residues" evidence="1">
    <location>
        <begin position="1489"/>
        <end position="1501"/>
    </location>
</feature>
<dbReference type="InterPro" id="IPR009057">
    <property type="entry name" value="Homeodomain-like_sf"/>
</dbReference>
<feature type="compositionally biased region" description="Polar residues" evidence="1">
    <location>
        <begin position="2084"/>
        <end position="2106"/>
    </location>
</feature>
<feature type="region of interest" description="Disordered" evidence="1">
    <location>
        <begin position="1975"/>
        <end position="2106"/>
    </location>
</feature>
<feature type="compositionally biased region" description="Basic and acidic residues" evidence="1">
    <location>
        <begin position="965"/>
        <end position="983"/>
    </location>
</feature>
<accession>A0A3P9Q7J1</accession>
<feature type="compositionally biased region" description="Low complexity" evidence="1">
    <location>
        <begin position="2051"/>
        <end position="2061"/>
    </location>
</feature>
<feature type="compositionally biased region" description="Basic and acidic residues" evidence="1">
    <location>
        <begin position="654"/>
        <end position="692"/>
    </location>
</feature>
<feature type="compositionally biased region" description="Basic and acidic residues" evidence="1">
    <location>
        <begin position="586"/>
        <end position="599"/>
    </location>
</feature>
<feature type="compositionally biased region" description="Low complexity" evidence="1">
    <location>
        <begin position="1525"/>
        <end position="1534"/>
    </location>
</feature>
<feature type="compositionally biased region" description="Basic and acidic residues" evidence="1">
    <location>
        <begin position="1789"/>
        <end position="1814"/>
    </location>
</feature>
<feature type="compositionally biased region" description="Basic and acidic residues" evidence="1">
    <location>
        <begin position="1144"/>
        <end position="1154"/>
    </location>
</feature>
<feature type="region of interest" description="Disordered" evidence="1">
    <location>
        <begin position="313"/>
        <end position="376"/>
    </location>
</feature>
<dbReference type="KEGG" id="pret:103473344"/>
<dbReference type="Ensembl" id="ENSPRET00000030440.1">
    <property type="protein sequence ID" value="ENSPREP00000030098.1"/>
    <property type="gene ID" value="ENSPREG00000020329.1"/>
</dbReference>
<feature type="compositionally biased region" description="Basic and acidic residues" evidence="1">
    <location>
        <begin position="2007"/>
        <end position="2022"/>
    </location>
</feature>
<feature type="compositionally biased region" description="Basic residues" evidence="1">
    <location>
        <begin position="1293"/>
        <end position="1302"/>
    </location>
</feature>
<evidence type="ECO:0000259" key="2">
    <source>
        <dbReference type="SMART" id="SM00717"/>
    </source>
</evidence>
<feature type="compositionally biased region" description="Polar residues" evidence="1">
    <location>
        <begin position="1924"/>
        <end position="1940"/>
    </location>
</feature>
<feature type="compositionally biased region" description="Basic and acidic residues" evidence="1">
    <location>
        <begin position="1535"/>
        <end position="1546"/>
    </location>
</feature>
<feature type="compositionally biased region" description="Acidic residues" evidence="1">
    <location>
        <begin position="358"/>
        <end position="374"/>
    </location>
</feature>
<proteinExistence type="predicted"/>
<feature type="region of interest" description="Disordered" evidence="1">
    <location>
        <begin position="1084"/>
        <end position="1335"/>
    </location>
</feature>
<feature type="compositionally biased region" description="Basic residues" evidence="1">
    <location>
        <begin position="518"/>
        <end position="539"/>
    </location>
</feature>
<feature type="compositionally biased region" description="Basic and acidic residues" evidence="1">
    <location>
        <begin position="1023"/>
        <end position="1034"/>
    </location>
</feature>
<keyword evidence="4" id="KW-1185">Reference proteome</keyword>
<dbReference type="Gene3D" id="1.10.10.60">
    <property type="entry name" value="Homeodomain-like"/>
    <property type="match status" value="1"/>
</dbReference>
<dbReference type="CDD" id="cd00167">
    <property type="entry name" value="SANT"/>
    <property type="match status" value="1"/>
</dbReference>
<feature type="region of interest" description="Disordered" evidence="1">
    <location>
        <begin position="1712"/>
        <end position="1954"/>
    </location>
</feature>
<feature type="compositionally biased region" description="Basic and acidic residues" evidence="1">
    <location>
        <begin position="1885"/>
        <end position="1914"/>
    </location>
</feature>
<dbReference type="Pfam" id="PF15963">
    <property type="entry name" value="Myb_DNA-bind_7"/>
    <property type="match status" value="1"/>
</dbReference>